<keyword evidence="4" id="KW-0812">Transmembrane</keyword>
<keyword evidence="2" id="KW-0813">Transport</keyword>
<dbReference type="GO" id="GO:0006865">
    <property type="term" value="P:amino acid transport"/>
    <property type="evidence" value="ECO:0007669"/>
    <property type="project" value="TreeGrafter"/>
</dbReference>
<evidence type="ECO:0000313" key="5">
    <source>
        <dbReference type="EMBL" id="RYC30670.1"/>
    </source>
</evidence>
<protein>
    <submittedName>
        <fullName evidence="5">Transporter substrate-binding domain-containing protein</fullName>
    </submittedName>
</protein>
<reference evidence="5 6" key="1">
    <citation type="submission" date="2018-12" db="EMBL/GenBank/DDBJ databases">
        <authorList>
            <person name="Grouzdev D.S."/>
            <person name="Krutkina M.S."/>
        </authorList>
    </citation>
    <scope>NUCLEOTIDE SEQUENCE [LARGE SCALE GENOMIC DNA]</scope>
    <source>
        <strain evidence="5 6">RmlP026</strain>
    </source>
</reference>
<keyword evidence="4" id="KW-0472">Membrane</keyword>
<evidence type="ECO:0000256" key="3">
    <source>
        <dbReference type="ARBA" id="ARBA00022729"/>
    </source>
</evidence>
<gene>
    <name evidence="5" type="ORF">D3273_17640</name>
</gene>
<comment type="caution">
    <text evidence="5">The sequence shown here is derived from an EMBL/GenBank/DDBJ whole genome shotgun (WGS) entry which is preliminary data.</text>
</comment>
<comment type="similarity">
    <text evidence="1">Belongs to the bacterial solute-binding protein 3 family.</text>
</comment>
<keyword evidence="3" id="KW-0732">Signal</keyword>
<accession>A0A4Q2U3A0</accession>
<organism evidence="5 6">
    <name type="scientific">Lichenibacterium minor</name>
    <dbReference type="NCBI Taxonomy" id="2316528"/>
    <lineage>
        <taxon>Bacteria</taxon>
        <taxon>Pseudomonadati</taxon>
        <taxon>Pseudomonadota</taxon>
        <taxon>Alphaproteobacteria</taxon>
        <taxon>Hyphomicrobiales</taxon>
        <taxon>Lichenihabitantaceae</taxon>
        <taxon>Lichenibacterium</taxon>
    </lineage>
</organism>
<dbReference type="Gene3D" id="3.40.190.10">
    <property type="entry name" value="Periplasmic binding protein-like II"/>
    <property type="match status" value="2"/>
</dbReference>
<sequence>MPGDRRRAGRQAPGDLVLRAGRVQHAADHLPGLQQVRPRVRPLGRAGLLASAAVLSAAVVFPAAAGPVLDRVRASGAVSCGAEERPGFAEAGEPGAGPNKASAHGLAVDLCRAVAVAVLGPGGRSTFTVIDSVADFAAARDGRLDVLFLTGGTLASERLADRVALGAPAFVETESVMVPEASSVRSVADLAGASVCFMIGTGAQRALEGALERDRVAVKRLGFGEDVELRDAYNVGRCTAVAGDATFLAEVRQDGGVHGLKSRLLDAPLALDPVYLATGIEDGRWTAMAGWVLQALVLGSAPRSGFSGAGAEPLARAAAPLGFPDGWYGHVVAATGTYTELWARNLGDGSDLKLPPGPNQPWPAGVMVVPASP</sequence>
<dbReference type="Proteomes" id="UP000290759">
    <property type="component" value="Unassembled WGS sequence"/>
</dbReference>
<evidence type="ECO:0000256" key="4">
    <source>
        <dbReference type="SAM" id="Phobius"/>
    </source>
</evidence>
<keyword evidence="6" id="KW-1185">Reference proteome</keyword>
<name>A0A4Q2U3A0_9HYPH</name>
<evidence type="ECO:0000256" key="1">
    <source>
        <dbReference type="ARBA" id="ARBA00010333"/>
    </source>
</evidence>
<dbReference type="InterPro" id="IPR051455">
    <property type="entry name" value="Bact_solute-bind_prot3"/>
</dbReference>
<reference evidence="5 6" key="2">
    <citation type="submission" date="2019-02" db="EMBL/GenBank/DDBJ databases">
        <title>'Lichenibacterium ramalinii' gen. nov. sp. nov., 'Lichenibacterium minor' gen. nov. sp. nov.</title>
        <authorList>
            <person name="Pankratov T."/>
        </authorList>
    </citation>
    <scope>NUCLEOTIDE SEQUENCE [LARGE SCALE GENOMIC DNA]</scope>
    <source>
        <strain evidence="5 6">RmlP026</strain>
    </source>
</reference>
<evidence type="ECO:0000256" key="2">
    <source>
        <dbReference type="ARBA" id="ARBA00022448"/>
    </source>
</evidence>
<feature type="transmembrane region" description="Helical" evidence="4">
    <location>
        <begin position="46"/>
        <end position="65"/>
    </location>
</feature>
<keyword evidence="4" id="KW-1133">Transmembrane helix</keyword>
<dbReference type="AlphaFoldDB" id="A0A4Q2U3A0"/>
<dbReference type="SUPFAM" id="SSF53850">
    <property type="entry name" value="Periplasmic binding protein-like II"/>
    <property type="match status" value="1"/>
</dbReference>
<proteinExistence type="inferred from homology"/>
<dbReference type="PANTHER" id="PTHR30085">
    <property type="entry name" value="AMINO ACID ABC TRANSPORTER PERMEASE"/>
    <property type="match status" value="1"/>
</dbReference>
<dbReference type="EMBL" id="QYBB01000022">
    <property type="protein sequence ID" value="RYC30670.1"/>
    <property type="molecule type" value="Genomic_DNA"/>
</dbReference>
<dbReference type="OrthoDB" id="8442366at2"/>
<evidence type="ECO:0000313" key="6">
    <source>
        <dbReference type="Proteomes" id="UP000290759"/>
    </source>
</evidence>
<dbReference type="PANTHER" id="PTHR30085:SF6">
    <property type="entry name" value="ABC TRANSPORTER GLUTAMINE-BINDING PROTEIN GLNH"/>
    <property type="match status" value="1"/>
</dbReference>